<dbReference type="PROSITE" id="PS51257">
    <property type="entry name" value="PROKAR_LIPOPROTEIN"/>
    <property type="match status" value="1"/>
</dbReference>
<feature type="signal peptide" evidence="1">
    <location>
        <begin position="1"/>
        <end position="24"/>
    </location>
</feature>
<name>A0A2M4B139_9DIPT</name>
<accession>A0A2M4B139</accession>
<evidence type="ECO:0000313" key="2">
    <source>
        <dbReference type="EMBL" id="MBW46682.1"/>
    </source>
</evidence>
<dbReference type="AlphaFoldDB" id="A0A2M4B139"/>
<reference evidence="2" key="1">
    <citation type="submission" date="2018-01" db="EMBL/GenBank/DDBJ databases">
        <title>An insight into the sialome of Amazonian anophelines.</title>
        <authorList>
            <person name="Ribeiro J.M."/>
            <person name="Scarpassa V."/>
            <person name="Calvo E."/>
        </authorList>
    </citation>
    <scope>NUCLEOTIDE SEQUENCE</scope>
    <source>
        <tissue evidence="2">Salivary glands</tissue>
    </source>
</reference>
<feature type="chain" id="PRO_5014785663" evidence="1">
    <location>
        <begin position="25"/>
        <end position="269"/>
    </location>
</feature>
<organism evidence="2">
    <name type="scientific">Anopheles triannulatus</name>
    <dbReference type="NCBI Taxonomy" id="58253"/>
    <lineage>
        <taxon>Eukaryota</taxon>
        <taxon>Metazoa</taxon>
        <taxon>Ecdysozoa</taxon>
        <taxon>Arthropoda</taxon>
        <taxon>Hexapoda</taxon>
        <taxon>Insecta</taxon>
        <taxon>Pterygota</taxon>
        <taxon>Neoptera</taxon>
        <taxon>Endopterygota</taxon>
        <taxon>Diptera</taxon>
        <taxon>Nematocera</taxon>
        <taxon>Culicoidea</taxon>
        <taxon>Culicidae</taxon>
        <taxon>Anophelinae</taxon>
        <taxon>Anopheles</taxon>
    </lineage>
</organism>
<protein>
    <submittedName>
        <fullName evidence="2">Putative secreted protein</fullName>
    </submittedName>
</protein>
<keyword evidence="1" id="KW-0732">Signal</keyword>
<sequence length="269" mass="27781">MLLNRIYLCSSMSFLSALMSCSTSMPVSSLMRFREAVGDTLPAAAAAVATKLAVPPELAPTADDGGNAEAPVFTYRVLPAVTLGAMLPPLPPPTTNVLAAAAAAAIPLLTSTLAPGVSTTPLSADRPTFPATPLHCALPAVRPAYATLAVRALLASLLPLQPDTAGTGPVTLLPLPWGSCCSTLHTFAGIFTWLAASLLVLCPPLPSNVTGGCDKDWFCCCCWCEKLLLDATDSDDDVGVPAGCICWNSGCRWPVDEVCTTCCCCCSGF</sequence>
<proteinExistence type="predicted"/>
<evidence type="ECO:0000256" key="1">
    <source>
        <dbReference type="SAM" id="SignalP"/>
    </source>
</evidence>
<dbReference type="EMBL" id="GGFK01013361">
    <property type="protein sequence ID" value="MBW46682.1"/>
    <property type="molecule type" value="Transcribed_RNA"/>
</dbReference>